<keyword evidence="1" id="KW-0028">Amino-acid biosynthesis</keyword>
<evidence type="ECO:0000256" key="5">
    <source>
        <dbReference type="ARBA" id="ARBA00029440"/>
    </source>
</evidence>
<dbReference type="OrthoDB" id="983542at2759"/>
<evidence type="ECO:0000259" key="7">
    <source>
        <dbReference type="PROSITE" id="PS51171"/>
    </source>
</evidence>
<keyword evidence="9" id="KW-1185">Reference proteome</keyword>
<name>A0A9P3LAK7_9APHY</name>
<accession>A0A9P3LAK7</accession>
<dbReference type="Proteomes" id="UP000703269">
    <property type="component" value="Unassembled WGS sequence"/>
</dbReference>
<evidence type="ECO:0000256" key="1">
    <source>
        <dbReference type="ARBA" id="ARBA00022605"/>
    </source>
</evidence>
<evidence type="ECO:0000313" key="8">
    <source>
        <dbReference type="EMBL" id="GJE87609.1"/>
    </source>
</evidence>
<feature type="region of interest" description="Disordered" evidence="6">
    <location>
        <begin position="219"/>
        <end position="243"/>
    </location>
</feature>
<feature type="domain" description="Prephenate dehydratase" evidence="7">
    <location>
        <begin position="9"/>
        <end position="193"/>
    </location>
</feature>
<evidence type="ECO:0000256" key="3">
    <source>
        <dbReference type="ARBA" id="ARBA00023222"/>
    </source>
</evidence>
<gene>
    <name evidence="8" type="ORF">PsYK624_036920</name>
</gene>
<proteinExistence type="predicted"/>
<organism evidence="8 9">
    <name type="scientific">Phanerochaete sordida</name>
    <dbReference type="NCBI Taxonomy" id="48140"/>
    <lineage>
        <taxon>Eukaryota</taxon>
        <taxon>Fungi</taxon>
        <taxon>Dikarya</taxon>
        <taxon>Basidiomycota</taxon>
        <taxon>Agaricomycotina</taxon>
        <taxon>Agaricomycetes</taxon>
        <taxon>Polyporales</taxon>
        <taxon>Phanerochaetaceae</taxon>
        <taxon>Phanerochaete</taxon>
    </lineage>
</organism>
<dbReference type="GO" id="GO:0004664">
    <property type="term" value="F:prephenate dehydratase activity"/>
    <property type="evidence" value="ECO:0007669"/>
    <property type="project" value="UniProtKB-EC"/>
</dbReference>
<keyword evidence="2" id="KW-0057">Aromatic amino acid biosynthesis</keyword>
<dbReference type="PROSITE" id="PS51171">
    <property type="entry name" value="PREPHENATE_DEHYDR_3"/>
    <property type="match status" value="1"/>
</dbReference>
<dbReference type="PANTHER" id="PTHR21022">
    <property type="entry name" value="PREPHENATE DEHYDRATASE P PROTEIN"/>
    <property type="match status" value="1"/>
</dbReference>
<dbReference type="Gene3D" id="3.40.190.10">
    <property type="entry name" value="Periplasmic binding protein-like II"/>
    <property type="match status" value="2"/>
</dbReference>
<dbReference type="GO" id="GO:0009094">
    <property type="term" value="P:L-phenylalanine biosynthetic process"/>
    <property type="evidence" value="ECO:0007669"/>
    <property type="project" value="UniProtKB-KW"/>
</dbReference>
<protein>
    <submittedName>
        <fullName evidence="8">PDT-domain-containing protein</fullName>
    </submittedName>
</protein>
<dbReference type="GO" id="GO:0005737">
    <property type="term" value="C:cytoplasm"/>
    <property type="evidence" value="ECO:0007669"/>
    <property type="project" value="TreeGrafter"/>
</dbReference>
<keyword evidence="4" id="KW-0456">Lyase</keyword>
<evidence type="ECO:0000256" key="6">
    <source>
        <dbReference type="SAM" id="MobiDB-lite"/>
    </source>
</evidence>
<reference evidence="8 9" key="1">
    <citation type="submission" date="2021-08" db="EMBL/GenBank/DDBJ databases">
        <title>Draft Genome Sequence of Phanerochaete sordida strain YK-624.</title>
        <authorList>
            <person name="Mori T."/>
            <person name="Dohra H."/>
            <person name="Suzuki T."/>
            <person name="Kawagishi H."/>
            <person name="Hirai H."/>
        </authorList>
    </citation>
    <scope>NUCLEOTIDE SEQUENCE [LARGE SCALE GENOMIC DNA]</scope>
    <source>
        <strain evidence="8 9">YK-624</strain>
    </source>
</reference>
<evidence type="ECO:0000313" key="9">
    <source>
        <dbReference type="Proteomes" id="UP000703269"/>
    </source>
</evidence>
<dbReference type="Pfam" id="PF00800">
    <property type="entry name" value="PDT"/>
    <property type="match status" value="1"/>
</dbReference>
<evidence type="ECO:0000256" key="2">
    <source>
        <dbReference type="ARBA" id="ARBA00023141"/>
    </source>
</evidence>
<evidence type="ECO:0000256" key="4">
    <source>
        <dbReference type="ARBA" id="ARBA00023239"/>
    </source>
</evidence>
<comment type="caution">
    <text evidence="8">The sequence shown here is derived from an EMBL/GenBank/DDBJ whole genome shotgun (WGS) entry which is preliminary data.</text>
</comment>
<dbReference type="SUPFAM" id="SSF53850">
    <property type="entry name" value="Periplasmic binding protein-like II"/>
    <property type="match status" value="1"/>
</dbReference>
<dbReference type="CDD" id="cd13532">
    <property type="entry name" value="PBP2_PDT_like"/>
    <property type="match status" value="1"/>
</dbReference>
<dbReference type="InterPro" id="IPR001086">
    <property type="entry name" value="Preph_deHydtase"/>
</dbReference>
<dbReference type="PANTHER" id="PTHR21022:SF19">
    <property type="entry name" value="PREPHENATE DEHYDRATASE-RELATED"/>
    <property type="match status" value="1"/>
</dbReference>
<keyword evidence="3" id="KW-0584">Phenylalanine biosynthesis</keyword>
<comment type="pathway">
    <text evidence="5">Amino-acid biosynthesis.</text>
</comment>
<dbReference type="EMBL" id="BPQB01000007">
    <property type="protein sequence ID" value="GJE87609.1"/>
    <property type="molecule type" value="Genomic_DNA"/>
</dbReference>
<dbReference type="AlphaFoldDB" id="A0A9P3LAK7"/>
<sequence>MSEEHTLPKVVCLGPLGTYSHQAGYEQFGDNVEYIERSSIRAVLDAVSSEIPFGLLPQENTIFGAVIEGYDALRSPAVGSSVFVRGEVVLPVQHCLIARKGVQFEQIERIISHEQALGQCTGFIAKHFPNVTLEKKPSTAAAARTLLEDDEMSLRSAAICSSLCAKIFDGLEVLQRSVQDTNINYTRFYVLAYTIDARPPVVRRVPQLRRALVRITLPPAQHTEQPAVSDGEDDEPTTPKPAHSRSLHLIMGTLLTTFGVPVIRIDRRPSASGCPFEDTYFIELEDFGTPVEPPVTGNSPADEAWLKKVRNGVAKVNAVGGLADVIGVW</sequence>